<evidence type="ECO:0000256" key="2">
    <source>
        <dbReference type="ARBA" id="ARBA00023315"/>
    </source>
</evidence>
<feature type="active site" evidence="5">
    <location>
        <position position="200"/>
    </location>
</feature>
<dbReference type="AlphaFoldDB" id="A0A1T5BC55"/>
<dbReference type="OrthoDB" id="9805460at2"/>
<dbReference type="PANTHER" id="PTHR42681:SF1">
    <property type="entry name" value="MALONYL-COA-ACYL CARRIER PROTEIN TRANSACYLASE, MITOCHONDRIAL"/>
    <property type="match status" value="1"/>
</dbReference>
<dbReference type="GO" id="GO:0006633">
    <property type="term" value="P:fatty acid biosynthetic process"/>
    <property type="evidence" value="ECO:0007669"/>
    <property type="project" value="TreeGrafter"/>
</dbReference>
<sequence>MNKIAFVFAGQGAQYTGMGKDFFDNFESSRNIFKLADEALGFGLSEICFSGSEEELSMTEITQPAILTVTSAILEAVKEKIDFPDMVAGLSLGEYSAHVCANSLDFKDAVKLVQKRGKYMQEAVPPGVGTMAAIMGLTKEQTIEVCKEAASFGIVEPSNFNCPGQTVIGGEIEAVEKACEIAKAHGAKRAMRLKVSAPFHTSMLESAAFQLSGELENINIRPMEIPVVTNVDASIINHESQIKDILVRQVMSSVHWEDSIKMMIDNGIDTFVEIGPGKTLSGFIKKINKDVNTFNIENMISFEETINRLEELGYGKNSSDNWSDQGIG</sequence>
<feature type="domain" description="Malonyl-CoA:ACP transacylase (MAT)" evidence="6">
    <location>
        <begin position="7"/>
        <end position="296"/>
    </location>
</feature>
<feature type="active site" evidence="5">
    <location>
        <position position="91"/>
    </location>
</feature>
<dbReference type="Gene3D" id="3.40.366.10">
    <property type="entry name" value="Malonyl-Coenzyme A Acyl Carrier Protein, domain 2"/>
    <property type="match status" value="1"/>
</dbReference>
<evidence type="ECO:0000256" key="3">
    <source>
        <dbReference type="ARBA" id="ARBA00048462"/>
    </source>
</evidence>
<dbReference type="EMBL" id="FUYN01000003">
    <property type="protein sequence ID" value="SKB44637.1"/>
    <property type="molecule type" value="Genomic_DNA"/>
</dbReference>
<dbReference type="InterPro" id="IPR004410">
    <property type="entry name" value="Malonyl_CoA-ACP_transAc_FabD"/>
</dbReference>
<keyword evidence="8" id="KW-1185">Reference proteome</keyword>
<dbReference type="SUPFAM" id="SSF52151">
    <property type="entry name" value="FabD/lysophospholipase-like"/>
    <property type="match status" value="1"/>
</dbReference>
<dbReference type="NCBIfam" id="TIGR00128">
    <property type="entry name" value="fabD"/>
    <property type="match status" value="1"/>
</dbReference>
<proteinExistence type="inferred from homology"/>
<dbReference type="InterPro" id="IPR016035">
    <property type="entry name" value="Acyl_Trfase/lysoPLipase"/>
</dbReference>
<evidence type="ECO:0000259" key="6">
    <source>
        <dbReference type="SMART" id="SM00827"/>
    </source>
</evidence>
<dbReference type="Gene3D" id="3.30.70.250">
    <property type="entry name" value="Malonyl-CoA ACP transacylase, ACP-binding"/>
    <property type="match status" value="1"/>
</dbReference>
<dbReference type="InterPro" id="IPR050858">
    <property type="entry name" value="Mal-CoA-ACP_Trans/PKS_FabD"/>
</dbReference>
<reference evidence="8" key="1">
    <citation type="submission" date="2017-02" db="EMBL/GenBank/DDBJ databases">
        <authorList>
            <person name="Varghese N."/>
            <person name="Submissions S."/>
        </authorList>
    </citation>
    <scope>NUCLEOTIDE SEQUENCE [LARGE SCALE GENOMIC DNA]</scope>
    <source>
        <strain evidence="8">ATCC 35199</strain>
    </source>
</reference>
<dbReference type="GO" id="GO:0004314">
    <property type="term" value="F:[acyl-carrier-protein] S-malonyltransferase activity"/>
    <property type="evidence" value="ECO:0007669"/>
    <property type="project" value="UniProtKB-EC"/>
</dbReference>
<evidence type="ECO:0000256" key="4">
    <source>
        <dbReference type="PIRNR" id="PIRNR000446"/>
    </source>
</evidence>
<dbReference type="PANTHER" id="PTHR42681">
    <property type="entry name" value="MALONYL-COA-ACYL CARRIER PROTEIN TRANSACYLASE, MITOCHONDRIAL"/>
    <property type="match status" value="1"/>
</dbReference>
<dbReference type="InterPro" id="IPR001227">
    <property type="entry name" value="Ac_transferase_dom_sf"/>
</dbReference>
<dbReference type="FunFam" id="3.30.70.250:FF:000001">
    <property type="entry name" value="Malonyl CoA-acyl carrier protein transacylase"/>
    <property type="match status" value="1"/>
</dbReference>
<name>A0A1T5BC55_9FIRM</name>
<dbReference type="PIRSF" id="PIRSF000446">
    <property type="entry name" value="Mct"/>
    <property type="match status" value="1"/>
</dbReference>
<evidence type="ECO:0000256" key="5">
    <source>
        <dbReference type="PIRSR" id="PIRSR000446-1"/>
    </source>
</evidence>
<dbReference type="RefSeq" id="WP_079589389.1">
    <property type="nucleotide sequence ID" value="NZ_FUYN01000003.1"/>
</dbReference>
<dbReference type="Pfam" id="PF00698">
    <property type="entry name" value="Acyl_transf_1"/>
    <property type="match status" value="1"/>
</dbReference>
<protein>
    <recommendedName>
        <fullName evidence="4">Malonyl CoA-acyl carrier protein transacylase</fullName>
        <ecNumber evidence="4">2.3.1.39</ecNumber>
    </recommendedName>
</protein>
<keyword evidence="1 4" id="KW-0808">Transferase</keyword>
<dbReference type="InterPro" id="IPR016036">
    <property type="entry name" value="Malonyl_transacylase_ACP-bd"/>
</dbReference>
<organism evidence="7 8">
    <name type="scientific">Acetoanaerobium noterae</name>
    <dbReference type="NCBI Taxonomy" id="745369"/>
    <lineage>
        <taxon>Bacteria</taxon>
        <taxon>Bacillati</taxon>
        <taxon>Bacillota</taxon>
        <taxon>Clostridia</taxon>
        <taxon>Peptostreptococcales</taxon>
        <taxon>Filifactoraceae</taxon>
        <taxon>Acetoanaerobium</taxon>
    </lineage>
</organism>
<dbReference type="Proteomes" id="UP000243406">
    <property type="component" value="Unassembled WGS sequence"/>
</dbReference>
<dbReference type="InterPro" id="IPR014043">
    <property type="entry name" value="Acyl_transferase_dom"/>
</dbReference>
<evidence type="ECO:0000313" key="8">
    <source>
        <dbReference type="Proteomes" id="UP000243406"/>
    </source>
</evidence>
<dbReference type="SMART" id="SM00827">
    <property type="entry name" value="PKS_AT"/>
    <property type="match status" value="1"/>
</dbReference>
<evidence type="ECO:0000256" key="1">
    <source>
        <dbReference type="ARBA" id="ARBA00022679"/>
    </source>
</evidence>
<evidence type="ECO:0000313" key="7">
    <source>
        <dbReference type="EMBL" id="SKB44637.1"/>
    </source>
</evidence>
<dbReference type="GO" id="GO:0005829">
    <property type="term" value="C:cytosol"/>
    <property type="evidence" value="ECO:0007669"/>
    <property type="project" value="TreeGrafter"/>
</dbReference>
<dbReference type="SUPFAM" id="SSF55048">
    <property type="entry name" value="Probable ACP-binding domain of malonyl-CoA ACP transacylase"/>
    <property type="match status" value="1"/>
</dbReference>
<keyword evidence="2 4" id="KW-0012">Acyltransferase</keyword>
<gene>
    <name evidence="7" type="ORF">SAMN02745120_1508</name>
</gene>
<comment type="similarity">
    <text evidence="4">Belongs to the fabD family.</text>
</comment>
<comment type="catalytic activity">
    <reaction evidence="3 4">
        <text>holo-[ACP] + malonyl-CoA = malonyl-[ACP] + CoA</text>
        <dbReference type="Rhea" id="RHEA:41792"/>
        <dbReference type="Rhea" id="RHEA-COMP:9623"/>
        <dbReference type="Rhea" id="RHEA-COMP:9685"/>
        <dbReference type="ChEBI" id="CHEBI:57287"/>
        <dbReference type="ChEBI" id="CHEBI:57384"/>
        <dbReference type="ChEBI" id="CHEBI:64479"/>
        <dbReference type="ChEBI" id="CHEBI:78449"/>
        <dbReference type="EC" id="2.3.1.39"/>
    </reaction>
</comment>
<dbReference type="EC" id="2.3.1.39" evidence="4"/>
<dbReference type="InterPro" id="IPR024925">
    <property type="entry name" value="Malonyl_CoA-ACP_transAc"/>
</dbReference>
<accession>A0A1T5BC55</accession>